<evidence type="ECO:0000313" key="2">
    <source>
        <dbReference type="Proteomes" id="UP000248924"/>
    </source>
</evidence>
<name>A0A2W2DSV2_9ACTN</name>
<organism evidence="1 2">
    <name type="scientific">Micromonospora craterilacus</name>
    <dbReference type="NCBI Taxonomy" id="1655439"/>
    <lineage>
        <taxon>Bacteria</taxon>
        <taxon>Bacillati</taxon>
        <taxon>Actinomycetota</taxon>
        <taxon>Actinomycetes</taxon>
        <taxon>Micromonosporales</taxon>
        <taxon>Micromonosporaceae</taxon>
        <taxon>Micromonospora</taxon>
    </lineage>
</organism>
<evidence type="ECO:0000313" key="1">
    <source>
        <dbReference type="EMBL" id="PZG15072.1"/>
    </source>
</evidence>
<sequence>MPTQPTAKQAGPPPLDLDAILARHAATSPGRWDHRGDAEVRGIPGVHEAVVTDQPGDAGDVIALTGRVGEYPRSCADAVFIGHAHTDIPAMAAEIRRLYSRLAKVETAADRLVDQLREEGSDWSDEVRDAVTELTTALAPFRLAGGR</sequence>
<keyword evidence="2" id="KW-1185">Reference proteome</keyword>
<dbReference type="RefSeq" id="WP_111215492.1">
    <property type="nucleotide sequence ID" value="NZ_POTY01000134.1"/>
</dbReference>
<reference evidence="1 2" key="1">
    <citation type="submission" date="2018-01" db="EMBL/GenBank/DDBJ databases">
        <title>Draft genome sequence of Jishengella sp. NA12.</title>
        <authorList>
            <person name="Sahin N."/>
            <person name="Ay H."/>
            <person name="Saygin H."/>
        </authorList>
    </citation>
    <scope>NUCLEOTIDE SEQUENCE [LARGE SCALE GENOMIC DNA]</scope>
    <source>
        <strain evidence="1 2">NA12</strain>
    </source>
</reference>
<gene>
    <name evidence="1" type="ORF">C1I95_20405</name>
</gene>
<protein>
    <submittedName>
        <fullName evidence="1">Uncharacterized protein</fullName>
    </submittedName>
</protein>
<dbReference type="Proteomes" id="UP000248924">
    <property type="component" value="Unassembled WGS sequence"/>
</dbReference>
<accession>A0A2W2DSV2</accession>
<dbReference type="EMBL" id="POTY01000134">
    <property type="protein sequence ID" value="PZG15072.1"/>
    <property type="molecule type" value="Genomic_DNA"/>
</dbReference>
<comment type="caution">
    <text evidence="1">The sequence shown here is derived from an EMBL/GenBank/DDBJ whole genome shotgun (WGS) entry which is preliminary data.</text>
</comment>
<dbReference type="AlphaFoldDB" id="A0A2W2DSV2"/>
<proteinExistence type="predicted"/>